<proteinExistence type="predicted"/>
<name>A0A178MX07_9PROT</name>
<evidence type="ECO:0000313" key="1">
    <source>
        <dbReference type="EMBL" id="OAN55063.1"/>
    </source>
</evidence>
<gene>
    <name evidence="1" type="ORF">A6A05_00445</name>
</gene>
<dbReference type="Gene3D" id="3.50.50.60">
    <property type="entry name" value="FAD/NAD(P)-binding domain"/>
    <property type="match status" value="1"/>
</dbReference>
<comment type="caution">
    <text evidence="1">The sequence shown here is derived from an EMBL/GenBank/DDBJ whole genome shotgun (WGS) entry which is preliminary data.</text>
</comment>
<reference evidence="1 2" key="1">
    <citation type="submission" date="2016-04" db="EMBL/GenBank/DDBJ databases">
        <title>Draft genome sequence of freshwater magnetotactic bacteria Magnetospirillum marisnigri SP-1 and Magnetospirillum moscoviense BB-1.</title>
        <authorList>
            <person name="Koziaeva V."/>
            <person name="Dziuba M.V."/>
            <person name="Ivanov T.M."/>
            <person name="Kuznetsov B."/>
            <person name="Grouzdev D.S."/>
        </authorList>
    </citation>
    <scope>NUCLEOTIDE SEQUENCE [LARGE SCALE GENOMIC DNA]</scope>
    <source>
        <strain evidence="1 2">BB-1</strain>
    </source>
</reference>
<dbReference type="SUPFAM" id="SSF51905">
    <property type="entry name" value="FAD/NAD(P)-binding domain"/>
    <property type="match status" value="1"/>
</dbReference>
<evidence type="ECO:0000313" key="2">
    <source>
        <dbReference type="Proteomes" id="UP000078543"/>
    </source>
</evidence>
<sequence>MSSDLPILVVGTGPASVSAAFPLVQAGLRVWMIEAGEAALPTPAADRPTLTELRTGRPGSVAHLVGHDLGGLRDMSGYSPKLRTAASPAFVDHYARANRLSVSNFELVGTLTPGGLSNIWGAACSAYDADDLSGTGLSPDDLAPSYRAVAERIGLSGCLDDEMSVIHGTALPLQPALPLGPTATQLLDTHLRTAPCSDFRLGRSRNAVLSQGLGERQPCALDMTCLWGCPRRAIYSAAYDLAELERHPNLILSRKVVVDVISAGPAGGLTVAGHHADGTPFLAQADRVLVGAGAVASTRMALEAAGRFDQPVPMGSAPAAAFALLLPSRIGQSAPQNGFGLAQMSFRLALSSQPHDYALGLLYDATTLSIADLAAQTPLSRAGAVSAISTLAPAMMVGLVYLPGEYASSTATLLRTGGGQCRMDLTGAVTAEYGPTMRRLARTLRSLFAQRGAWLLPGSFRPYQPGAEVHYGASLPMGTVTGRLGEMPGVPGLHLIDGAVLPRIPAKHHTFTVMANADRIGRGLAKTLLDA</sequence>
<protein>
    <recommendedName>
        <fullName evidence="3">Glucose-methanol-choline oxidoreductase C-terminal domain-containing protein</fullName>
    </recommendedName>
</protein>
<dbReference type="RefSeq" id="WP_068498136.1">
    <property type="nucleotide sequence ID" value="NZ_LWQU01000104.1"/>
</dbReference>
<dbReference type="EMBL" id="LWQU01000104">
    <property type="protein sequence ID" value="OAN55063.1"/>
    <property type="molecule type" value="Genomic_DNA"/>
</dbReference>
<dbReference type="Proteomes" id="UP000078543">
    <property type="component" value="Unassembled WGS sequence"/>
</dbReference>
<organism evidence="1 2">
    <name type="scientific">Magnetospirillum moscoviense</name>
    <dbReference type="NCBI Taxonomy" id="1437059"/>
    <lineage>
        <taxon>Bacteria</taxon>
        <taxon>Pseudomonadati</taxon>
        <taxon>Pseudomonadota</taxon>
        <taxon>Alphaproteobacteria</taxon>
        <taxon>Rhodospirillales</taxon>
        <taxon>Rhodospirillaceae</taxon>
        <taxon>Magnetospirillum</taxon>
    </lineage>
</organism>
<dbReference type="InterPro" id="IPR036188">
    <property type="entry name" value="FAD/NAD-bd_sf"/>
</dbReference>
<dbReference type="AlphaFoldDB" id="A0A178MX07"/>
<keyword evidence="2" id="KW-1185">Reference proteome</keyword>
<accession>A0A178MX07</accession>
<evidence type="ECO:0008006" key="3">
    <source>
        <dbReference type="Google" id="ProtNLM"/>
    </source>
</evidence>
<dbReference type="OrthoDB" id="9798604at2"/>
<dbReference type="STRING" id="1437059.A6A05_00445"/>